<gene>
    <name evidence="6" type="ORF">F5I99_15990</name>
</gene>
<evidence type="ECO:0000259" key="5">
    <source>
        <dbReference type="PROSITE" id="PS51462"/>
    </source>
</evidence>
<feature type="domain" description="Nudix hydrolase" evidence="5">
    <location>
        <begin position="33"/>
        <end position="159"/>
    </location>
</feature>
<proteinExistence type="inferred from homology"/>
<evidence type="ECO:0000313" key="7">
    <source>
        <dbReference type="Proteomes" id="UP000325606"/>
    </source>
</evidence>
<protein>
    <submittedName>
        <fullName evidence="6">NUDIX hydrolase</fullName>
    </submittedName>
</protein>
<dbReference type="Pfam" id="PF14803">
    <property type="entry name" value="Zn_ribbon_Nudix"/>
    <property type="match status" value="1"/>
</dbReference>
<dbReference type="PROSITE" id="PS00893">
    <property type="entry name" value="NUDIX_BOX"/>
    <property type="match status" value="1"/>
</dbReference>
<dbReference type="SUPFAM" id="SSF55811">
    <property type="entry name" value="Nudix"/>
    <property type="match status" value="1"/>
</dbReference>
<dbReference type="KEGG" id="nik:F5I99_15990"/>
<dbReference type="InterPro" id="IPR020084">
    <property type="entry name" value="NUDIX_hydrolase_CS"/>
</dbReference>
<sequence length="190" mass="21566">MKYCSNCGAAVEQKIPAGDNRHRYVCNACHTIHYENPCIIAGCLPVYQDQVLLCKRAIEPRYGLWTLPAGFMENGESTEQAALRETLEEANAQVIIRSLYTMTSILHVDQVQMIYLADMPEPSFSISDESLEVELFREDQIPWDALAFPTITNALKFYFSDRKTGHFPLRHLAMSRSDEGELCCELGTHQ</sequence>
<dbReference type="PROSITE" id="PS51462">
    <property type="entry name" value="NUDIX"/>
    <property type="match status" value="1"/>
</dbReference>
<dbReference type="InterPro" id="IPR000086">
    <property type="entry name" value="NUDIX_hydrolase_dom"/>
</dbReference>
<evidence type="ECO:0000313" key="6">
    <source>
        <dbReference type="EMBL" id="QEW07871.1"/>
    </source>
</evidence>
<dbReference type="GO" id="GO:0016787">
    <property type="term" value="F:hydrolase activity"/>
    <property type="evidence" value="ECO:0007669"/>
    <property type="project" value="UniProtKB-KW"/>
</dbReference>
<dbReference type="PANTHER" id="PTHR43222">
    <property type="entry name" value="NUDIX HYDROLASE 23"/>
    <property type="match status" value="1"/>
</dbReference>
<comment type="similarity">
    <text evidence="4">Belongs to the Nudix hydrolase family.</text>
</comment>
<dbReference type="InterPro" id="IPR029401">
    <property type="entry name" value="Nudix_N"/>
</dbReference>
<dbReference type="RefSeq" id="WP_151057725.1">
    <property type="nucleotide sequence ID" value="NZ_CP044222.1"/>
</dbReference>
<dbReference type="EMBL" id="CP044222">
    <property type="protein sequence ID" value="QEW07871.1"/>
    <property type="molecule type" value="Genomic_DNA"/>
</dbReference>
<dbReference type="AlphaFoldDB" id="A0A5J6LIE0"/>
<accession>A0A5J6LIE0</accession>
<keyword evidence="2 4" id="KW-0378">Hydrolase</keyword>
<keyword evidence="3" id="KW-0460">Magnesium</keyword>
<evidence type="ECO:0000256" key="3">
    <source>
        <dbReference type="ARBA" id="ARBA00022842"/>
    </source>
</evidence>
<keyword evidence="7" id="KW-1185">Reference proteome</keyword>
<dbReference type="PRINTS" id="PR00502">
    <property type="entry name" value="NUDIXFAMILY"/>
</dbReference>
<dbReference type="CDD" id="cd04511">
    <property type="entry name" value="NUDIX_Hydrolase"/>
    <property type="match status" value="1"/>
</dbReference>
<reference evidence="6 7" key="1">
    <citation type="submission" date="2019-09" db="EMBL/GenBank/DDBJ databases">
        <title>Nitrincola iocasae sp. nov., a bacterium isolated from the sediment collected at a cold seep field in South China Sea.</title>
        <authorList>
            <person name="Zhang H."/>
            <person name="Wang H."/>
            <person name="Li C."/>
        </authorList>
    </citation>
    <scope>NUCLEOTIDE SEQUENCE [LARGE SCALE GENOMIC DNA]</scope>
    <source>
        <strain evidence="6 7">KXZD1103</strain>
    </source>
</reference>
<organism evidence="6 7">
    <name type="scientific">Nitrincola iocasae</name>
    <dbReference type="NCBI Taxonomy" id="2614693"/>
    <lineage>
        <taxon>Bacteria</taxon>
        <taxon>Pseudomonadati</taxon>
        <taxon>Pseudomonadota</taxon>
        <taxon>Gammaproteobacteria</taxon>
        <taxon>Oceanospirillales</taxon>
        <taxon>Oceanospirillaceae</taxon>
        <taxon>Nitrincola</taxon>
    </lineage>
</organism>
<dbReference type="InterPro" id="IPR020476">
    <property type="entry name" value="Nudix_hydrolase"/>
</dbReference>
<dbReference type="Proteomes" id="UP000325606">
    <property type="component" value="Chromosome"/>
</dbReference>
<evidence type="ECO:0000256" key="1">
    <source>
        <dbReference type="ARBA" id="ARBA00001946"/>
    </source>
</evidence>
<evidence type="ECO:0000256" key="4">
    <source>
        <dbReference type="RuleBase" id="RU003476"/>
    </source>
</evidence>
<dbReference type="PANTHER" id="PTHR43222:SF2">
    <property type="entry name" value="NUDIX HYDROLASE 23, CHLOROPLASTIC"/>
    <property type="match status" value="1"/>
</dbReference>
<dbReference type="Gene3D" id="2.20.70.10">
    <property type="match status" value="1"/>
</dbReference>
<evidence type="ECO:0000256" key="2">
    <source>
        <dbReference type="ARBA" id="ARBA00022801"/>
    </source>
</evidence>
<dbReference type="InterPro" id="IPR015797">
    <property type="entry name" value="NUDIX_hydrolase-like_dom_sf"/>
</dbReference>
<dbReference type="Pfam" id="PF00293">
    <property type="entry name" value="NUDIX"/>
    <property type="match status" value="1"/>
</dbReference>
<comment type="cofactor">
    <cofactor evidence="1">
        <name>Mg(2+)</name>
        <dbReference type="ChEBI" id="CHEBI:18420"/>
    </cofactor>
</comment>
<dbReference type="Gene3D" id="3.90.79.10">
    <property type="entry name" value="Nucleoside Triphosphate Pyrophosphohydrolase"/>
    <property type="match status" value="1"/>
</dbReference>
<name>A0A5J6LIE0_9GAMM</name>